<evidence type="ECO:0000256" key="3">
    <source>
        <dbReference type="ARBA" id="ARBA00022801"/>
    </source>
</evidence>
<dbReference type="InterPro" id="IPR041489">
    <property type="entry name" value="PDZ_6"/>
</dbReference>
<name>A0A418WL42_9SPHN</name>
<proteinExistence type="inferred from homology"/>
<evidence type="ECO:0000256" key="7">
    <source>
        <dbReference type="SAM" id="SignalP"/>
    </source>
</evidence>
<dbReference type="GO" id="GO:0004222">
    <property type="term" value="F:metalloendopeptidase activity"/>
    <property type="evidence" value="ECO:0007669"/>
    <property type="project" value="InterPro"/>
</dbReference>
<dbReference type="CDD" id="cd07342">
    <property type="entry name" value="M48C_Oma1_like"/>
    <property type="match status" value="1"/>
</dbReference>
<accession>A0A418WL42</accession>
<dbReference type="PANTHER" id="PTHR22726:SF1">
    <property type="entry name" value="METALLOENDOPEPTIDASE OMA1, MITOCHONDRIAL"/>
    <property type="match status" value="1"/>
</dbReference>
<evidence type="ECO:0000256" key="2">
    <source>
        <dbReference type="ARBA" id="ARBA00022723"/>
    </source>
</evidence>
<keyword evidence="10" id="KW-1185">Reference proteome</keyword>
<keyword evidence="7" id="KW-0732">Signal</keyword>
<protein>
    <submittedName>
        <fullName evidence="9">PDZ domain-containing protein</fullName>
    </submittedName>
</protein>
<keyword evidence="1 6" id="KW-0645">Protease</keyword>
<comment type="similarity">
    <text evidence="6">Belongs to the peptidase M48 family.</text>
</comment>
<dbReference type="GO" id="GO:0016020">
    <property type="term" value="C:membrane"/>
    <property type="evidence" value="ECO:0007669"/>
    <property type="project" value="TreeGrafter"/>
</dbReference>
<dbReference type="SUPFAM" id="SSF50156">
    <property type="entry name" value="PDZ domain-like"/>
    <property type="match status" value="1"/>
</dbReference>
<dbReference type="RefSeq" id="WP_119762184.1">
    <property type="nucleotide sequence ID" value="NZ_QYUM01000003.1"/>
</dbReference>
<dbReference type="GO" id="GO:0051603">
    <property type="term" value="P:proteolysis involved in protein catabolic process"/>
    <property type="evidence" value="ECO:0007669"/>
    <property type="project" value="TreeGrafter"/>
</dbReference>
<feature type="domain" description="PDZ" evidence="8">
    <location>
        <begin position="95"/>
        <end position="120"/>
    </location>
</feature>
<dbReference type="Proteomes" id="UP000286100">
    <property type="component" value="Unassembled WGS sequence"/>
</dbReference>
<evidence type="ECO:0000256" key="1">
    <source>
        <dbReference type="ARBA" id="ARBA00022670"/>
    </source>
</evidence>
<dbReference type="PANTHER" id="PTHR22726">
    <property type="entry name" value="METALLOENDOPEPTIDASE OMA1"/>
    <property type="match status" value="1"/>
</dbReference>
<feature type="chain" id="PRO_5019326064" evidence="7">
    <location>
        <begin position="26"/>
        <end position="323"/>
    </location>
</feature>
<sequence>MPFLKCLKTLAIIPALFLVATAPPADPQKRETLESLLALDVATAKIGYRIVTANAALCDQRIPASGMLLHGIEQYGGEYREAAARVFGLGEAPGVAAVLPGSPAAEAGVRAGDAVLAINGEAPATIASRQGKGDFDRMALVLDQFEGALAAGPVTLDVVRDGERRTLNFAGLPACASRFQVQPSTELNAAADGRYVQISSAFIGYFANDDEFAAIMAHEIAHNILRHRDRLDAQNIPRGFFSKFGKNAARIRETEIEADRFSLKLLANAGFRMEAAPDFWRRFGPEHGYGIFSDATHLRWKKRVAMLEAEITALRQSGAGSGA</sequence>
<dbReference type="AlphaFoldDB" id="A0A418WL42"/>
<evidence type="ECO:0000259" key="8">
    <source>
        <dbReference type="PROSITE" id="PS50106"/>
    </source>
</evidence>
<comment type="cofactor">
    <cofactor evidence="6">
        <name>Zn(2+)</name>
        <dbReference type="ChEBI" id="CHEBI:29105"/>
    </cofactor>
    <text evidence="6">Binds 1 zinc ion per subunit.</text>
</comment>
<keyword evidence="2" id="KW-0479">Metal-binding</keyword>
<dbReference type="EMBL" id="QYUM01000003">
    <property type="protein sequence ID" value="RJF90747.1"/>
    <property type="molecule type" value="Genomic_DNA"/>
</dbReference>
<keyword evidence="3 6" id="KW-0378">Hydrolase</keyword>
<dbReference type="InterPro" id="IPR001915">
    <property type="entry name" value="Peptidase_M48"/>
</dbReference>
<keyword evidence="5 6" id="KW-0482">Metalloprotease</keyword>
<dbReference type="Pfam" id="PF17820">
    <property type="entry name" value="PDZ_6"/>
    <property type="match status" value="1"/>
</dbReference>
<evidence type="ECO:0000313" key="10">
    <source>
        <dbReference type="Proteomes" id="UP000286100"/>
    </source>
</evidence>
<dbReference type="GO" id="GO:0046872">
    <property type="term" value="F:metal ion binding"/>
    <property type="evidence" value="ECO:0007669"/>
    <property type="project" value="UniProtKB-KW"/>
</dbReference>
<dbReference type="InterPro" id="IPR051156">
    <property type="entry name" value="Mito/Outer_Membr_Metalloprot"/>
</dbReference>
<evidence type="ECO:0000256" key="6">
    <source>
        <dbReference type="RuleBase" id="RU003983"/>
    </source>
</evidence>
<keyword evidence="4 6" id="KW-0862">Zinc</keyword>
<dbReference type="InterPro" id="IPR001478">
    <property type="entry name" value="PDZ"/>
</dbReference>
<dbReference type="Gene3D" id="2.30.42.10">
    <property type="match status" value="1"/>
</dbReference>
<reference evidence="9 10" key="1">
    <citation type="submission" date="2018-09" db="EMBL/GenBank/DDBJ databases">
        <authorList>
            <person name="Zhu H."/>
        </authorList>
    </citation>
    <scope>NUCLEOTIDE SEQUENCE [LARGE SCALE GENOMIC DNA]</scope>
    <source>
        <strain evidence="9 10">K2R01-6</strain>
    </source>
</reference>
<dbReference type="OrthoDB" id="7338723at2"/>
<dbReference type="Pfam" id="PF01435">
    <property type="entry name" value="Peptidase_M48"/>
    <property type="match status" value="1"/>
</dbReference>
<dbReference type="InterPro" id="IPR036034">
    <property type="entry name" value="PDZ_sf"/>
</dbReference>
<evidence type="ECO:0000256" key="5">
    <source>
        <dbReference type="ARBA" id="ARBA00023049"/>
    </source>
</evidence>
<organism evidence="9 10">
    <name type="scientific">Sphingomonas cavernae</name>
    <dbReference type="NCBI Taxonomy" id="2320861"/>
    <lineage>
        <taxon>Bacteria</taxon>
        <taxon>Pseudomonadati</taxon>
        <taxon>Pseudomonadota</taxon>
        <taxon>Alphaproteobacteria</taxon>
        <taxon>Sphingomonadales</taxon>
        <taxon>Sphingomonadaceae</taxon>
        <taxon>Sphingomonas</taxon>
    </lineage>
</organism>
<evidence type="ECO:0000256" key="4">
    <source>
        <dbReference type="ARBA" id="ARBA00022833"/>
    </source>
</evidence>
<comment type="caution">
    <text evidence="9">The sequence shown here is derived from an EMBL/GenBank/DDBJ whole genome shotgun (WGS) entry which is preliminary data.</text>
</comment>
<gene>
    <name evidence="9" type="ORF">D3876_11135</name>
</gene>
<feature type="signal peptide" evidence="7">
    <location>
        <begin position="1"/>
        <end position="25"/>
    </location>
</feature>
<evidence type="ECO:0000313" key="9">
    <source>
        <dbReference type="EMBL" id="RJF90747.1"/>
    </source>
</evidence>
<dbReference type="PROSITE" id="PS50106">
    <property type="entry name" value="PDZ"/>
    <property type="match status" value="1"/>
</dbReference>